<organism evidence="3 4">
    <name type="scientific">Faecalicoccus pleomorphus</name>
    <dbReference type="NCBI Taxonomy" id="1323"/>
    <lineage>
        <taxon>Bacteria</taxon>
        <taxon>Bacillati</taxon>
        <taxon>Bacillota</taxon>
        <taxon>Erysipelotrichia</taxon>
        <taxon>Erysipelotrichales</taxon>
        <taxon>Erysipelotrichaceae</taxon>
        <taxon>Faecalicoccus</taxon>
    </lineage>
</organism>
<protein>
    <submittedName>
        <fullName evidence="3">Phage protein</fullName>
    </submittedName>
</protein>
<evidence type="ECO:0000259" key="2">
    <source>
        <dbReference type="SMART" id="SM00943"/>
    </source>
</evidence>
<proteinExistence type="predicted"/>
<dbReference type="InterPro" id="IPR051620">
    <property type="entry name" value="ORF904-like_C"/>
</dbReference>
<dbReference type="Proteomes" id="UP000255523">
    <property type="component" value="Unassembled WGS sequence"/>
</dbReference>
<dbReference type="SUPFAM" id="SSF52540">
    <property type="entry name" value="P-loop containing nucleoside triphosphate hydrolases"/>
    <property type="match status" value="1"/>
</dbReference>
<dbReference type="EMBL" id="UHFX01000003">
    <property type="protein sequence ID" value="SUO04326.1"/>
    <property type="molecule type" value="Genomic_DNA"/>
</dbReference>
<reference evidence="3 4" key="1">
    <citation type="submission" date="2018-06" db="EMBL/GenBank/DDBJ databases">
        <authorList>
            <consortium name="Pathogen Informatics"/>
            <person name="Doyle S."/>
        </authorList>
    </citation>
    <scope>NUCLEOTIDE SEQUENCE [LARGE SCALE GENOMIC DNA]</scope>
    <source>
        <strain evidence="3 4">NCTC11087</strain>
    </source>
</reference>
<name>A0A380LR43_9FIRM</name>
<dbReference type="OrthoDB" id="9802530at2"/>
<dbReference type="SMART" id="SM00943">
    <property type="entry name" value="Prim-Pol"/>
    <property type="match status" value="1"/>
</dbReference>
<dbReference type="GO" id="GO:0016787">
    <property type="term" value="F:hydrolase activity"/>
    <property type="evidence" value="ECO:0007669"/>
    <property type="project" value="UniProtKB-KW"/>
</dbReference>
<sequence>MMSLKDFANSYIKQGLYITPIKLSTKEDGSKKVIFLAGEDWPGKLRKTPVQNWSGNIAIGTGHGNRDNVCVIDVDSPEHKRNGVNGFESIEKWQAEHGAFPNTRMAKTTTGGRHYYFKVPQEIHIKGRSNILPGVDTRGDRNCIIAPPSIYRGKYYEWLNDIEPAEANESVLELMQFKAMTKKETLPQSSQNLAMVPEGGRTDYLVKAIGRHTFKGNMADDEAIKAMIRNINENKCVPPLSEEELESEVFPSINNFDEYEREDIPKEVSLVSMADVQPKPIEWLIPGWIPKGKITLIGADGGTGKTFLWCHIVACLSAGKPCFFEDPIEFSSNPRKPMKFLVLSSEDELEEVLSERLISNGANMSNILSVPYTDPNFEYMKFNSETLKNTILEHRPDGCIFDPLQSFLPPNVNMGYRNQMRDALNPLVALGTETGTTMIIVMHTNKMSDRSGRGRFADSSDIFDIARSAFLLGKTKNGSLYLDHAKSNYAPLNKTVLYMLVDQVPKFLGSTEKKDWDFVHEKKLERSAPARDEAKQMILDLLEDQGEMNIKDLNTALKEAGISDKTIRNAKEELNSSKKVKMRCEGKGDKKGVKWFISLPEEDKLL</sequence>
<dbReference type="PANTHER" id="PTHR35372:SF2">
    <property type="entry name" value="SF3 HELICASE DOMAIN-CONTAINING PROTEIN"/>
    <property type="match status" value="1"/>
</dbReference>
<evidence type="ECO:0000313" key="3">
    <source>
        <dbReference type="EMBL" id="SUO04326.1"/>
    </source>
</evidence>
<dbReference type="InterPro" id="IPR015330">
    <property type="entry name" value="DNA_primase/pol_bifunc_N"/>
</dbReference>
<gene>
    <name evidence="3" type="ORF">NCTC11087_01236</name>
</gene>
<keyword evidence="4" id="KW-1185">Reference proteome</keyword>
<dbReference type="Pfam" id="PF09250">
    <property type="entry name" value="Prim-Pol"/>
    <property type="match status" value="1"/>
</dbReference>
<dbReference type="AlphaFoldDB" id="A0A380LR43"/>
<accession>A0A380LR43</accession>
<dbReference type="Gene3D" id="3.40.50.300">
    <property type="entry name" value="P-loop containing nucleotide triphosphate hydrolases"/>
    <property type="match status" value="1"/>
</dbReference>
<feature type="domain" description="DNA primase/polymerase bifunctional N-terminal" evidence="2">
    <location>
        <begin position="8"/>
        <end position="175"/>
    </location>
</feature>
<dbReference type="PANTHER" id="PTHR35372">
    <property type="entry name" value="ATP BINDING PROTEIN-RELATED"/>
    <property type="match status" value="1"/>
</dbReference>
<keyword evidence="1" id="KW-0378">Hydrolase</keyword>
<dbReference type="CDD" id="cd04859">
    <property type="entry name" value="Prim_Pol"/>
    <property type="match status" value="1"/>
</dbReference>
<evidence type="ECO:0000256" key="1">
    <source>
        <dbReference type="ARBA" id="ARBA00022801"/>
    </source>
</evidence>
<dbReference type="InterPro" id="IPR027417">
    <property type="entry name" value="P-loop_NTPase"/>
</dbReference>
<evidence type="ECO:0000313" key="4">
    <source>
        <dbReference type="Proteomes" id="UP000255523"/>
    </source>
</evidence>
<dbReference type="SUPFAM" id="SSF56747">
    <property type="entry name" value="Prim-pol domain"/>
    <property type="match status" value="1"/>
</dbReference>
<dbReference type="Pfam" id="PF13481">
    <property type="entry name" value="AAA_25"/>
    <property type="match status" value="1"/>
</dbReference>